<sequence>MKRNLFAQILQTSAEVLYEISQWRQLVILIGRKSSALKVKMFYDCISCLQIKAWIKVSSWLLHKAIQELMFPL</sequence>
<comment type="caution">
    <text evidence="1">The sequence shown here is derived from an EMBL/GenBank/DDBJ whole genome shotgun (WGS) entry which is preliminary data.</text>
</comment>
<organism evidence="1 2">
    <name type="scientific">Brachionus plicatilis</name>
    <name type="common">Marine rotifer</name>
    <name type="synonym">Brachionus muelleri</name>
    <dbReference type="NCBI Taxonomy" id="10195"/>
    <lineage>
        <taxon>Eukaryota</taxon>
        <taxon>Metazoa</taxon>
        <taxon>Spiralia</taxon>
        <taxon>Gnathifera</taxon>
        <taxon>Rotifera</taxon>
        <taxon>Eurotatoria</taxon>
        <taxon>Monogononta</taxon>
        <taxon>Pseudotrocha</taxon>
        <taxon>Ploima</taxon>
        <taxon>Brachionidae</taxon>
        <taxon>Brachionus</taxon>
    </lineage>
</organism>
<reference evidence="1 2" key="1">
    <citation type="journal article" date="2018" name="Sci. Rep.">
        <title>Genomic signatures of local adaptation to the degree of environmental predictability in rotifers.</title>
        <authorList>
            <person name="Franch-Gras L."/>
            <person name="Hahn C."/>
            <person name="Garcia-Roger E.M."/>
            <person name="Carmona M.J."/>
            <person name="Serra M."/>
            <person name="Gomez A."/>
        </authorList>
    </citation>
    <scope>NUCLEOTIDE SEQUENCE [LARGE SCALE GENOMIC DNA]</scope>
    <source>
        <strain evidence="1">HYR1</strain>
    </source>
</reference>
<proteinExistence type="predicted"/>
<accession>A0A3M7QSY6</accession>
<protein>
    <submittedName>
        <fullName evidence="1">Uncharacterized protein</fullName>
    </submittedName>
</protein>
<evidence type="ECO:0000313" key="2">
    <source>
        <dbReference type="Proteomes" id="UP000276133"/>
    </source>
</evidence>
<dbReference type="EMBL" id="REGN01005263">
    <property type="protein sequence ID" value="RNA14085.1"/>
    <property type="molecule type" value="Genomic_DNA"/>
</dbReference>
<evidence type="ECO:0000313" key="1">
    <source>
        <dbReference type="EMBL" id="RNA14085.1"/>
    </source>
</evidence>
<dbReference type="AlphaFoldDB" id="A0A3M7QSY6"/>
<keyword evidence="2" id="KW-1185">Reference proteome</keyword>
<dbReference type="Proteomes" id="UP000276133">
    <property type="component" value="Unassembled WGS sequence"/>
</dbReference>
<name>A0A3M7QSY6_BRAPC</name>
<gene>
    <name evidence="1" type="ORF">BpHYR1_001514</name>
</gene>